<protein>
    <submittedName>
        <fullName evidence="6">MurR/RpiR family transcriptional regulator</fullName>
    </submittedName>
</protein>
<keyword evidence="7" id="KW-1185">Reference proteome</keyword>
<dbReference type="InterPro" id="IPR047640">
    <property type="entry name" value="RpiR-like"/>
</dbReference>
<keyword evidence="3" id="KW-0804">Transcription</keyword>
<keyword evidence="2" id="KW-0238">DNA-binding</keyword>
<evidence type="ECO:0000256" key="3">
    <source>
        <dbReference type="ARBA" id="ARBA00023163"/>
    </source>
</evidence>
<dbReference type="Pfam" id="PF01380">
    <property type="entry name" value="SIS"/>
    <property type="match status" value="1"/>
</dbReference>
<accession>A0ABY5PA16</accession>
<dbReference type="PANTHER" id="PTHR30514">
    <property type="entry name" value="GLUCOKINASE"/>
    <property type="match status" value="1"/>
</dbReference>
<proteinExistence type="predicted"/>
<dbReference type="InterPro" id="IPR000281">
    <property type="entry name" value="HTH_RpiR"/>
</dbReference>
<dbReference type="PROSITE" id="PS51464">
    <property type="entry name" value="SIS"/>
    <property type="match status" value="1"/>
</dbReference>
<dbReference type="RefSeq" id="WP_313794696.1">
    <property type="nucleotide sequence ID" value="NZ_CP102453.1"/>
</dbReference>
<dbReference type="CDD" id="cd05013">
    <property type="entry name" value="SIS_RpiR"/>
    <property type="match status" value="1"/>
</dbReference>
<dbReference type="InterPro" id="IPR009057">
    <property type="entry name" value="Homeodomain-like_sf"/>
</dbReference>
<feature type="domain" description="HTH rpiR-type" evidence="4">
    <location>
        <begin position="1"/>
        <end position="76"/>
    </location>
</feature>
<dbReference type="InterPro" id="IPR035472">
    <property type="entry name" value="RpiR-like_SIS"/>
</dbReference>
<organism evidence="6 7">
    <name type="scientific">Fundicoccus culcitae</name>
    <dbReference type="NCBI Taxonomy" id="2969821"/>
    <lineage>
        <taxon>Bacteria</taxon>
        <taxon>Bacillati</taxon>
        <taxon>Bacillota</taxon>
        <taxon>Bacilli</taxon>
        <taxon>Lactobacillales</taxon>
        <taxon>Aerococcaceae</taxon>
        <taxon>Fundicoccus</taxon>
    </lineage>
</organism>
<evidence type="ECO:0000313" key="7">
    <source>
        <dbReference type="Proteomes" id="UP001315967"/>
    </source>
</evidence>
<dbReference type="EMBL" id="CP102453">
    <property type="protein sequence ID" value="UUX35203.1"/>
    <property type="molecule type" value="Genomic_DNA"/>
</dbReference>
<dbReference type="Gene3D" id="3.40.50.10490">
    <property type="entry name" value="Glucose-6-phosphate isomerase like protein, domain 1"/>
    <property type="match status" value="1"/>
</dbReference>
<evidence type="ECO:0000256" key="1">
    <source>
        <dbReference type="ARBA" id="ARBA00023015"/>
    </source>
</evidence>
<dbReference type="Pfam" id="PF01418">
    <property type="entry name" value="HTH_6"/>
    <property type="match status" value="1"/>
</dbReference>
<reference evidence="6 7" key="1">
    <citation type="submission" date="2022-08" db="EMBL/GenBank/DDBJ databases">
        <title>Aerococcaceae sp. nov isolated from spoiled eye mask.</title>
        <authorList>
            <person name="Zhou G."/>
            <person name="Xie X.-B."/>
            <person name="Shi Q.-S."/>
            <person name="Wang Y.-S."/>
            <person name="Wen X."/>
            <person name="Peng H."/>
            <person name="Yang X.-J."/>
            <person name="Tao H.-B."/>
            <person name="Huang X.-M."/>
        </authorList>
    </citation>
    <scope>NUCLEOTIDE SEQUENCE [LARGE SCALE GENOMIC DNA]</scope>
    <source>
        <strain evidence="7">DM20194951</strain>
    </source>
</reference>
<dbReference type="InterPro" id="IPR046348">
    <property type="entry name" value="SIS_dom_sf"/>
</dbReference>
<evidence type="ECO:0000259" key="4">
    <source>
        <dbReference type="PROSITE" id="PS51071"/>
    </source>
</evidence>
<dbReference type="SUPFAM" id="SSF53697">
    <property type="entry name" value="SIS domain"/>
    <property type="match status" value="1"/>
</dbReference>
<dbReference type="PROSITE" id="PS51071">
    <property type="entry name" value="HTH_RPIR"/>
    <property type="match status" value="1"/>
</dbReference>
<evidence type="ECO:0000256" key="2">
    <source>
        <dbReference type="ARBA" id="ARBA00023125"/>
    </source>
</evidence>
<sequence length="301" mass="34554">MLIIEKIKHHVNLTDVEYEIGKLIITLGYDVSDKTTRWIAKNSFTSPTSVVRFCQKLGFSGFDEFKEQYVYELNYIDKQYGKVNVNFPFMKDDSDVAIIDKLTSLYKETIDDTKSLIKYSDIEKVKKILVASESIYIFSAGTALNQAQVFKEKMMKIGKRVIITTNLNYQLYEANSMAKDDVAIIVSYSGETKTSLLIAEICKSKKIPIIAITSIGENSLKKLSYASLQLTSKENIKNNIADYSTHLSVSFIFDVLYSVIFRIDYDNNYNYKQNYIDLLESQRTSTNEVLWDENIQSDETL</sequence>
<evidence type="ECO:0000313" key="6">
    <source>
        <dbReference type="EMBL" id="UUX35203.1"/>
    </source>
</evidence>
<dbReference type="InterPro" id="IPR001347">
    <property type="entry name" value="SIS_dom"/>
</dbReference>
<dbReference type="PANTHER" id="PTHR30514:SF10">
    <property type="entry name" value="MURR_RPIR FAMILY TRANSCRIPTIONAL REGULATOR"/>
    <property type="match status" value="1"/>
</dbReference>
<dbReference type="Proteomes" id="UP001315967">
    <property type="component" value="Chromosome"/>
</dbReference>
<keyword evidence="1" id="KW-0805">Transcription regulation</keyword>
<gene>
    <name evidence="6" type="ORF">NRE15_06050</name>
</gene>
<dbReference type="Gene3D" id="1.10.10.10">
    <property type="entry name" value="Winged helix-like DNA-binding domain superfamily/Winged helix DNA-binding domain"/>
    <property type="match status" value="1"/>
</dbReference>
<evidence type="ECO:0000259" key="5">
    <source>
        <dbReference type="PROSITE" id="PS51464"/>
    </source>
</evidence>
<dbReference type="SUPFAM" id="SSF46689">
    <property type="entry name" value="Homeodomain-like"/>
    <property type="match status" value="1"/>
</dbReference>
<feature type="domain" description="SIS" evidence="5">
    <location>
        <begin position="125"/>
        <end position="266"/>
    </location>
</feature>
<dbReference type="InterPro" id="IPR036388">
    <property type="entry name" value="WH-like_DNA-bd_sf"/>
</dbReference>
<name>A0ABY5PA16_9LACT</name>